<protein>
    <submittedName>
        <fullName evidence="2">Uncharacterized protein</fullName>
    </submittedName>
</protein>
<reference evidence="2" key="1">
    <citation type="submission" date="2018-07" db="EMBL/GenBank/DDBJ databases">
        <authorList>
            <person name="Quirk P.G."/>
            <person name="Krulwich T.A."/>
        </authorList>
    </citation>
    <scope>NUCLEOTIDE SEQUENCE</scope>
</reference>
<evidence type="ECO:0000313" key="2">
    <source>
        <dbReference type="EMBL" id="SUS05267.1"/>
    </source>
</evidence>
<accession>A0A380TAE0</accession>
<organism evidence="2">
    <name type="scientific">metagenome</name>
    <dbReference type="NCBI Taxonomy" id="256318"/>
    <lineage>
        <taxon>unclassified sequences</taxon>
        <taxon>metagenomes</taxon>
    </lineage>
</organism>
<evidence type="ECO:0000256" key="1">
    <source>
        <dbReference type="SAM" id="MobiDB-lite"/>
    </source>
</evidence>
<sequence>MAYLDDCILLILGVSRRLLVVGETCKEAAGTKKQEEGANDLKGSLHRPQDGTPST</sequence>
<gene>
    <name evidence="2" type="ORF">DF3PB_1820008</name>
</gene>
<proteinExistence type="predicted"/>
<dbReference type="EMBL" id="UIDG01000093">
    <property type="protein sequence ID" value="SUS05267.1"/>
    <property type="molecule type" value="Genomic_DNA"/>
</dbReference>
<dbReference type="AlphaFoldDB" id="A0A380TAE0"/>
<feature type="region of interest" description="Disordered" evidence="1">
    <location>
        <begin position="29"/>
        <end position="55"/>
    </location>
</feature>
<name>A0A380TAE0_9ZZZZ</name>